<feature type="domain" description="GFO/IDH/MocA-like oxidoreductase" evidence="4">
    <location>
        <begin position="136"/>
        <end position="259"/>
    </location>
</feature>
<dbReference type="Gene3D" id="3.30.360.10">
    <property type="entry name" value="Dihydrodipicolinate Reductase, domain 2"/>
    <property type="match status" value="1"/>
</dbReference>
<evidence type="ECO:0000256" key="1">
    <source>
        <dbReference type="ARBA" id="ARBA00010928"/>
    </source>
</evidence>
<dbReference type="RefSeq" id="WP_081190763.1">
    <property type="nucleotide sequence ID" value="NZ_MWIH01000003.1"/>
</dbReference>
<feature type="domain" description="Gfo/Idh/MocA-like oxidoreductase N-terminal" evidence="3">
    <location>
        <begin position="8"/>
        <end position="126"/>
    </location>
</feature>
<evidence type="ECO:0000313" key="6">
    <source>
        <dbReference type="Proteomes" id="UP000192591"/>
    </source>
</evidence>
<dbReference type="InterPro" id="IPR055170">
    <property type="entry name" value="GFO_IDH_MocA-like_dom"/>
</dbReference>
<dbReference type="STRING" id="1962155.B1813_04755"/>
<protein>
    <submittedName>
        <fullName evidence="5">Oxidoreductase</fullName>
    </submittedName>
</protein>
<organism evidence="5 6">
    <name type="scientific">Saccharomonospora piscinae</name>
    <dbReference type="NCBI Taxonomy" id="687388"/>
    <lineage>
        <taxon>Bacteria</taxon>
        <taxon>Bacillati</taxon>
        <taxon>Actinomycetota</taxon>
        <taxon>Actinomycetes</taxon>
        <taxon>Pseudonocardiales</taxon>
        <taxon>Pseudonocardiaceae</taxon>
        <taxon>Saccharomonospora</taxon>
    </lineage>
</organism>
<evidence type="ECO:0000259" key="3">
    <source>
        <dbReference type="Pfam" id="PF01408"/>
    </source>
</evidence>
<dbReference type="SUPFAM" id="SSF55347">
    <property type="entry name" value="Glyceraldehyde-3-phosphate dehydrogenase-like, C-terminal domain"/>
    <property type="match status" value="1"/>
</dbReference>
<dbReference type="AlphaFoldDB" id="A0A1V9A9V3"/>
<accession>A0A1V9A9V3</accession>
<dbReference type="GO" id="GO:0016491">
    <property type="term" value="F:oxidoreductase activity"/>
    <property type="evidence" value="ECO:0007669"/>
    <property type="project" value="UniProtKB-KW"/>
</dbReference>
<dbReference type="InterPro" id="IPR051317">
    <property type="entry name" value="Gfo/Idh/MocA_oxidoreduct"/>
</dbReference>
<keyword evidence="2" id="KW-0560">Oxidoreductase</keyword>
<dbReference type="Proteomes" id="UP000192591">
    <property type="component" value="Unassembled WGS sequence"/>
</dbReference>
<dbReference type="Pfam" id="PF22725">
    <property type="entry name" value="GFO_IDH_MocA_C3"/>
    <property type="match status" value="1"/>
</dbReference>
<proteinExistence type="inferred from homology"/>
<evidence type="ECO:0000256" key="2">
    <source>
        <dbReference type="ARBA" id="ARBA00023002"/>
    </source>
</evidence>
<reference evidence="5 6" key="1">
    <citation type="submission" date="2017-02" db="EMBL/GenBank/DDBJ databases">
        <title>Draft genome of Saccharomonospora sp. 154.</title>
        <authorList>
            <person name="Alonso-Carmona G.S."/>
            <person name="De La Haba R."/>
            <person name="Vera-Gargallo B."/>
            <person name="Sandoval-Trujillo A.H."/>
            <person name="Ramirez-Duran N."/>
            <person name="Ventosa A."/>
        </authorList>
    </citation>
    <scope>NUCLEOTIDE SEQUENCE [LARGE SCALE GENOMIC DNA]</scope>
    <source>
        <strain evidence="5 6">LRS4.154</strain>
    </source>
</reference>
<keyword evidence="6" id="KW-1185">Reference proteome</keyword>
<dbReference type="GO" id="GO:0000166">
    <property type="term" value="F:nucleotide binding"/>
    <property type="evidence" value="ECO:0007669"/>
    <property type="project" value="InterPro"/>
</dbReference>
<sequence length="353" mass="37345">MVSSGPVRTAVVGFGVSGRVFHAPFLACDPAYSLDAVVTADPERAATARSAHPGVEVLPHAEDVLARAADFDLVVVGTPPRTHAELASRALDAGLHVVVDKPFAVSSAQGTALVERAREAGRVLTVFQNRRWDGDFRTLRGLVERGELGRVHTFESRFESWKPGGPRSWKAATPVADGGGILFDLGSHLIDQAMQLFGPVEDVWADVTRRTPGLPDGAADDDTLVVLRHRDGTRSRLSMSSLAALPGPRFHVLGDRAAYTTWGLDPQEAALRAGALPTDDGFGLDREPGLLGAGDDTRRVPGERGDYGAFYRQLAHALTGDGTPPPVDPRDAVAVLAVIERAHALSAGGAAQT</sequence>
<dbReference type="Pfam" id="PF01408">
    <property type="entry name" value="GFO_IDH_MocA"/>
    <property type="match status" value="1"/>
</dbReference>
<comment type="caution">
    <text evidence="5">The sequence shown here is derived from an EMBL/GenBank/DDBJ whole genome shotgun (WGS) entry which is preliminary data.</text>
</comment>
<evidence type="ECO:0000313" key="5">
    <source>
        <dbReference type="EMBL" id="OQO93838.1"/>
    </source>
</evidence>
<evidence type="ECO:0000259" key="4">
    <source>
        <dbReference type="Pfam" id="PF22725"/>
    </source>
</evidence>
<dbReference type="PANTHER" id="PTHR43708:SF5">
    <property type="entry name" value="CONSERVED EXPRESSED OXIDOREDUCTASE (EUROFUNG)-RELATED"/>
    <property type="match status" value="1"/>
</dbReference>
<dbReference type="Gene3D" id="3.40.50.720">
    <property type="entry name" value="NAD(P)-binding Rossmann-like Domain"/>
    <property type="match status" value="1"/>
</dbReference>
<dbReference type="InterPro" id="IPR000683">
    <property type="entry name" value="Gfo/Idh/MocA-like_OxRdtase_N"/>
</dbReference>
<dbReference type="SUPFAM" id="SSF51735">
    <property type="entry name" value="NAD(P)-binding Rossmann-fold domains"/>
    <property type="match status" value="1"/>
</dbReference>
<dbReference type="InterPro" id="IPR036291">
    <property type="entry name" value="NAD(P)-bd_dom_sf"/>
</dbReference>
<gene>
    <name evidence="5" type="ORF">B1813_04755</name>
</gene>
<name>A0A1V9A9V3_SACPI</name>
<dbReference type="EMBL" id="MWIH01000003">
    <property type="protein sequence ID" value="OQO93838.1"/>
    <property type="molecule type" value="Genomic_DNA"/>
</dbReference>
<dbReference type="PANTHER" id="PTHR43708">
    <property type="entry name" value="CONSERVED EXPRESSED OXIDOREDUCTASE (EUROFUNG)"/>
    <property type="match status" value="1"/>
</dbReference>
<comment type="similarity">
    <text evidence="1">Belongs to the Gfo/Idh/MocA family.</text>
</comment>